<dbReference type="GO" id="GO:0019773">
    <property type="term" value="C:proteasome core complex, alpha-subunit complex"/>
    <property type="evidence" value="ECO:0007669"/>
    <property type="project" value="UniProtKB-UniRule"/>
</dbReference>
<keyword evidence="8" id="KW-1185">Reference proteome</keyword>
<evidence type="ECO:0000313" key="7">
    <source>
        <dbReference type="EMBL" id="MPC18114.1"/>
    </source>
</evidence>
<dbReference type="GO" id="GO:0016020">
    <property type="term" value="C:membrane"/>
    <property type="evidence" value="ECO:0007669"/>
    <property type="project" value="InterPro"/>
</dbReference>
<keyword evidence="4" id="KW-0812">Transmembrane</keyword>
<dbReference type="InterPro" id="IPR023332">
    <property type="entry name" value="Proteasome_alpha-type"/>
</dbReference>
<comment type="similarity">
    <text evidence="1">Belongs to the glutamate-gated ion channel (TC 1.A.10.1) family.</text>
</comment>
<dbReference type="PANTHER" id="PTHR11599">
    <property type="entry name" value="PROTEASOME SUBUNIT ALPHA/BETA"/>
    <property type="match status" value="1"/>
</dbReference>
<dbReference type="Pfam" id="PF00060">
    <property type="entry name" value="Lig_chan"/>
    <property type="match status" value="1"/>
</dbReference>
<dbReference type="PROSITE" id="PS51475">
    <property type="entry name" value="PROTEASOME_ALPHA_2"/>
    <property type="match status" value="1"/>
</dbReference>
<keyword evidence="4" id="KW-0472">Membrane</keyword>
<proteinExistence type="inferred from homology"/>
<gene>
    <name evidence="7" type="primary">Psma2</name>
    <name evidence="7" type="ORF">E2C01_010990</name>
</gene>
<evidence type="ECO:0000256" key="3">
    <source>
        <dbReference type="PROSITE-ProRule" id="PRU00808"/>
    </source>
</evidence>
<feature type="domain" description="Ionotropic glutamate receptor C-terminal" evidence="6">
    <location>
        <begin position="372"/>
        <end position="498"/>
    </location>
</feature>
<dbReference type="Proteomes" id="UP000324222">
    <property type="component" value="Unassembled WGS sequence"/>
</dbReference>
<accession>A0A5B7D9U2</accession>
<keyword evidence="2 3" id="KW-0647">Proteasome</keyword>
<dbReference type="InterPro" id="IPR001353">
    <property type="entry name" value="Proteasome_sua/b"/>
</dbReference>
<comment type="caution">
    <text evidence="7">The sequence shown here is derived from an EMBL/GenBank/DDBJ whole genome shotgun (WGS) entry which is preliminary data.</text>
</comment>
<evidence type="ECO:0000256" key="1">
    <source>
        <dbReference type="ARBA" id="ARBA00008685"/>
    </source>
</evidence>
<dbReference type="EMBL" id="VSRR010000648">
    <property type="protein sequence ID" value="MPC18114.1"/>
    <property type="molecule type" value="Genomic_DNA"/>
</dbReference>
<dbReference type="AlphaFoldDB" id="A0A5B7D9U2"/>
<dbReference type="Gene3D" id="3.60.20.10">
    <property type="entry name" value="Glutamine Phosphoribosylpyrophosphate, subunit 1, domain 1"/>
    <property type="match status" value="1"/>
</dbReference>
<evidence type="ECO:0000256" key="2">
    <source>
        <dbReference type="ARBA" id="ARBA00022942"/>
    </source>
</evidence>
<evidence type="ECO:0000256" key="5">
    <source>
        <dbReference type="SAM" id="SignalP"/>
    </source>
</evidence>
<dbReference type="InterPro" id="IPR029055">
    <property type="entry name" value="Ntn_hydrolases_N"/>
</dbReference>
<evidence type="ECO:0000256" key="4">
    <source>
        <dbReference type="SAM" id="Phobius"/>
    </source>
</evidence>
<feature type="chain" id="PRO_5023006098" evidence="5">
    <location>
        <begin position="24"/>
        <end position="768"/>
    </location>
</feature>
<comment type="similarity">
    <text evidence="3">Belongs to the peptidase T1A family.</text>
</comment>
<feature type="transmembrane region" description="Helical" evidence="4">
    <location>
        <begin position="438"/>
        <end position="460"/>
    </location>
</feature>
<feature type="signal peptide" evidence="5">
    <location>
        <begin position="1"/>
        <end position="23"/>
    </location>
</feature>
<evidence type="ECO:0000313" key="8">
    <source>
        <dbReference type="Proteomes" id="UP000324222"/>
    </source>
</evidence>
<dbReference type="SUPFAM" id="SSF53850">
    <property type="entry name" value="Periplasmic binding protein-like II"/>
    <property type="match status" value="1"/>
</dbReference>
<reference evidence="7 8" key="1">
    <citation type="submission" date="2019-05" db="EMBL/GenBank/DDBJ databases">
        <title>Another draft genome of Portunus trituberculatus and its Hox gene families provides insights of decapod evolution.</title>
        <authorList>
            <person name="Jeong J.-H."/>
            <person name="Song I."/>
            <person name="Kim S."/>
            <person name="Choi T."/>
            <person name="Kim D."/>
            <person name="Ryu S."/>
            <person name="Kim W."/>
        </authorList>
    </citation>
    <scope>NUCLEOTIDE SEQUENCE [LARGE SCALE GENOMIC DNA]</scope>
    <source>
        <tissue evidence="7">Muscle</tissue>
    </source>
</reference>
<keyword evidence="5" id="KW-0732">Signal</keyword>
<dbReference type="GO" id="GO:0051603">
    <property type="term" value="P:proteolysis involved in protein catabolic process"/>
    <property type="evidence" value="ECO:0007669"/>
    <property type="project" value="InterPro"/>
</dbReference>
<dbReference type="GO" id="GO:0015276">
    <property type="term" value="F:ligand-gated monoatomic ion channel activity"/>
    <property type="evidence" value="ECO:0007669"/>
    <property type="project" value="InterPro"/>
</dbReference>
<dbReference type="SUPFAM" id="SSF56235">
    <property type="entry name" value="N-terminal nucleophile aminohydrolases (Ntn hydrolases)"/>
    <property type="match status" value="1"/>
</dbReference>
<dbReference type="Gene3D" id="1.10.287.70">
    <property type="match status" value="1"/>
</dbReference>
<organism evidence="7 8">
    <name type="scientific">Portunus trituberculatus</name>
    <name type="common">Swimming crab</name>
    <name type="synonym">Neptunus trituberculatus</name>
    <dbReference type="NCBI Taxonomy" id="210409"/>
    <lineage>
        <taxon>Eukaryota</taxon>
        <taxon>Metazoa</taxon>
        <taxon>Ecdysozoa</taxon>
        <taxon>Arthropoda</taxon>
        <taxon>Crustacea</taxon>
        <taxon>Multicrustacea</taxon>
        <taxon>Malacostraca</taxon>
        <taxon>Eumalacostraca</taxon>
        <taxon>Eucarida</taxon>
        <taxon>Decapoda</taxon>
        <taxon>Pleocyemata</taxon>
        <taxon>Brachyura</taxon>
        <taxon>Eubrachyura</taxon>
        <taxon>Portunoidea</taxon>
        <taxon>Portunidae</taxon>
        <taxon>Portuninae</taxon>
        <taxon>Portunus</taxon>
    </lineage>
</organism>
<protein>
    <submittedName>
        <fullName evidence="7">Proteasome subunit alpha type-2</fullName>
    </submittedName>
</protein>
<evidence type="ECO:0000259" key="6">
    <source>
        <dbReference type="Pfam" id="PF00060"/>
    </source>
</evidence>
<name>A0A5B7D9U2_PORTR</name>
<dbReference type="Gene3D" id="3.40.190.10">
    <property type="entry name" value="Periplasmic binding protein-like II"/>
    <property type="match status" value="1"/>
</dbReference>
<dbReference type="InterPro" id="IPR050115">
    <property type="entry name" value="Proteasome_alpha"/>
</dbReference>
<feature type="transmembrane region" description="Helical" evidence="4">
    <location>
        <begin position="374"/>
        <end position="392"/>
    </location>
</feature>
<dbReference type="InterPro" id="IPR001320">
    <property type="entry name" value="Iontro_rcpt_C"/>
</dbReference>
<dbReference type="OrthoDB" id="431557at2759"/>
<dbReference type="Pfam" id="PF00227">
    <property type="entry name" value="Proteasome"/>
    <property type="match status" value="1"/>
</dbReference>
<sequence length="768" mass="85815">MKESARIFLLVTTVLLHMRLSGGAEPSEEQVGVMVRQVVAHHLPTCHLMLMTTSPHSPVFAAIRRHMRSGVAVVVSSPDQHHHHIEEALFGDSALACRGLILHLHEGSNNDTDALRMLERAGLWKRPETKVLVVGGSARVKGVLLHSSLRNTVHGVYLALHQDPAASIAPGEAAIRRSLEPFRPTFSQEVSVYRRCLYCSGGDAGVSFVHRWNISLLAGRQNYTKIASLHPYLLNESLRDMNGHKFRVTTLPNFPYTDYRRESGEPGAAVTPLDSLNGRFLDTFAAFFNFTYVMRENPTRSFGYLGADGHYSGMVGELQREEVELCMILAPTAARFEVIDYLRLEPADTLVILSLKPTLLPAHLSLLRPFTTSLWIALVACMVAWGLVLWLLQRAWRLLTQDFDITLPTALTYSWGALLEKPPDDPSISTSGQVLVGWWLVFCLIISTGFKSSLIAHLTVQGRSRTLESLQDLVEADSWRWGSEKNLFNGAPVDFFRKQKSPVMKKIYGEMELLDLEAVMNKILDGRFSLIIFKKFIQILIASKYTDSYGQTPFYMSREEFNVLACLGWGIRLGAPYLSEFVRVHAHLEDAGVVPLWTEEVIARRVKENREAARLDQDTGQGFSAQFGNLPSGKLVQIEYALAAVAAGAPAVGIKAKDGVVLATEKKHKSILVEEHSIIKVEVVTDHIGMVYSGMGPDYRLLVRQARRVAQQYYRTYLEPIPTTQLVQRLAAIMQEYTQSGYECHYQGCWSLLHCFIGTAASGYFGVL</sequence>
<keyword evidence="4" id="KW-1133">Transmembrane helix</keyword>